<dbReference type="PRINTS" id="PR00081">
    <property type="entry name" value="GDHRDH"/>
</dbReference>
<comment type="similarity">
    <text evidence="1 3">Belongs to the short-chain dehydrogenases/reductases (SDR) family.</text>
</comment>
<dbReference type="Gene3D" id="3.40.50.720">
    <property type="entry name" value="NAD(P)-binding Rossmann-like Domain"/>
    <property type="match status" value="1"/>
</dbReference>
<evidence type="ECO:0000256" key="1">
    <source>
        <dbReference type="ARBA" id="ARBA00006484"/>
    </source>
</evidence>
<protein>
    <submittedName>
        <fullName evidence="5">Dehydrogenase/reductase SDR family member 11-like isoform X2</fullName>
    </submittedName>
</protein>
<dbReference type="PRINTS" id="PR00080">
    <property type="entry name" value="SDRFAMILY"/>
</dbReference>
<dbReference type="InterPro" id="IPR036291">
    <property type="entry name" value="NAD(P)-bd_dom_sf"/>
</dbReference>
<proteinExistence type="inferred from homology"/>
<dbReference type="PANTHER" id="PTHR43115:SF4">
    <property type="entry name" value="DEHYDROGENASE_REDUCTASE SDR FAMILY MEMBER 11"/>
    <property type="match status" value="1"/>
</dbReference>
<dbReference type="RefSeq" id="XP_011298473.1">
    <property type="nucleotide sequence ID" value="XM_011300171.1"/>
</dbReference>
<sequence>MPVCRSSITTMERWIGKIAVVTGASSGIGEAIAKVLVRTGVNVVGFARREERLQVISKELDGSKGSLHPVRGDVRNEADILRAFQYAKDKFGGVDILVNNAGICQHQAITEASTESLRALLEVNVLGAAVCAREAVKSIRQRGTEGHIININSILGLDATIATVPVSLYPASKFALHAMTINLREEIRQNRDNIRMTGIYPGLVKTEILEMSGADPRVYNKLPYVESEDIADAVIYALSAPCNVQVEEIKITPLHDKY</sequence>
<dbReference type="Pfam" id="PF00106">
    <property type="entry name" value="adh_short"/>
    <property type="match status" value="1"/>
</dbReference>
<reference evidence="5" key="1">
    <citation type="submission" date="2025-08" db="UniProtKB">
        <authorList>
            <consortium name="RefSeq"/>
        </authorList>
    </citation>
    <scope>IDENTIFICATION</scope>
    <source>
        <strain evidence="5">USDA-PBARC FA_bdor</strain>
        <tissue evidence="5">Whole organism</tissue>
    </source>
</reference>
<dbReference type="SUPFAM" id="SSF51735">
    <property type="entry name" value="NAD(P)-binding Rossmann-fold domains"/>
    <property type="match status" value="1"/>
</dbReference>
<gene>
    <name evidence="5" type="primary">LOC105263757</name>
</gene>
<dbReference type="Proteomes" id="UP000694866">
    <property type="component" value="Unplaced"/>
</dbReference>
<keyword evidence="4" id="KW-1185">Reference proteome</keyword>
<evidence type="ECO:0000313" key="4">
    <source>
        <dbReference type="Proteomes" id="UP000694866"/>
    </source>
</evidence>
<evidence type="ECO:0000256" key="3">
    <source>
        <dbReference type="RuleBase" id="RU000363"/>
    </source>
</evidence>
<dbReference type="OrthoDB" id="7699294at2759"/>
<dbReference type="InterPro" id="IPR002347">
    <property type="entry name" value="SDR_fam"/>
</dbReference>
<dbReference type="GO" id="GO:0016616">
    <property type="term" value="F:oxidoreductase activity, acting on the CH-OH group of donors, NAD or NADP as acceptor"/>
    <property type="evidence" value="ECO:0007669"/>
    <property type="project" value="UniProtKB-ARBA"/>
</dbReference>
<accession>A0A9R1SWP4</accession>
<dbReference type="AlphaFoldDB" id="A0A9R1SWP4"/>
<dbReference type="GeneID" id="105263757"/>
<dbReference type="PANTHER" id="PTHR43115">
    <property type="entry name" value="DEHYDROGENASE/REDUCTASE SDR FAMILY MEMBER 11"/>
    <property type="match status" value="1"/>
</dbReference>
<keyword evidence="2" id="KW-0560">Oxidoreductase</keyword>
<organism evidence="4 5">
    <name type="scientific">Fopius arisanus</name>
    <dbReference type="NCBI Taxonomy" id="64838"/>
    <lineage>
        <taxon>Eukaryota</taxon>
        <taxon>Metazoa</taxon>
        <taxon>Ecdysozoa</taxon>
        <taxon>Arthropoda</taxon>
        <taxon>Hexapoda</taxon>
        <taxon>Insecta</taxon>
        <taxon>Pterygota</taxon>
        <taxon>Neoptera</taxon>
        <taxon>Endopterygota</taxon>
        <taxon>Hymenoptera</taxon>
        <taxon>Apocrita</taxon>
        <taxon>Ichneumonoidea</taxon>
        <taxon>Braconidae</taxon>
        <taxon>Opiinae</taxon>
        <taxon>Fopius</taxon>
    </lineage>
</organism>
<evidence type="ECO:0000313" key="5">
    <source>
        <dbReference type="RefSeq" id="XP_011298473.1"/>
    </source>
</evidence>
<evidence type="ECO:0000256" key="2">
    <source>
        <dbReference type="ARBA" id="ARBA00023002"/>
    </source>
</evidence>
<name>A0A9R1SWP4_9HYME</name>
<dbReference type="FunFam" id="3.40.50.720:FF:000047">
    <property type="entry name" value="NADP-dependent L-serine/L-allo-threonine dehydrogenase"/>
    <property type="match status" value="1"/>
</dbReference>